<dbReference type="STRING" id="1448321.A0A317VC93"/>
<feature type="compositionally biased region" description="Low complexity" evidence="1">
    <location>
        <begin position="148"/>
        <end position="157"/>
    </location>
</feature>
<name>A0A317VC93_9EURO</name>
<evidence type="ECO:0000313" key="2">
    <source>
        <dbReference type="EMBL" id="PWY71625.1"/>
    </source>
</evidence>
<feature type="region of interest" description="Disordered" evidence="1">
    <location>
        <begin position="1"/>
        <end position="75"/>
    </location>
</feature>
<dbReference type="AlphaFoldDB" id="A0A317VC93"/>
<protein>
    <submittedName>
        <fullName evidence="2">Uncharacterized protein</fullName>
    </submittedName>
</protein>
<dbReference type="VEuPathDB" id="FungiDB:BO70DRAFT_262672"/>
<dbReference type="EMBL" id="MSFL01000027">
    <property type="protein sequence ID" value="PWY71625.1"/>
    <property type="molecule type" value="Genomic_DNA"/>
</dbReference>
<dbReference type="OrthoDB" id="4171340at2759"/>
<evidence type="ECO:0000256" key="1">
    <source>
        <dbReference type="SAM" id="MobiDB-lite"/>
    </source>
</evidence>
<sequence>MFNPNIPTPGHRDHHPIVIDDDDENDDILAEEEEEEEEEDEDEEDEELSDSDSDSGMQMEYSIHQRPQPGIMGYEPDRKIRSRLREERHAALCVLLDRELLTIQALAAQETLPQSRRRFLSKLLAPEDPDSAAAIRADRFTVQHPAPSSGSASASTSTGGGGLGSTVPMIVPRRVVDVCETDDAGWRRATTSASRGGS</sequence>
<feature type="non-terminal residue" evidence="2">
    <location>
        <position position="198"/>
    </location>
</feature>
<comment type="caution">
    <text evidence="2">The sequence shown here is derived from an EMBL/GenBank/DDBJ whole genome shotgun (WGS) entry which is preliminary data.</text>
</comment>
<dbReference type="RefSeq" id="XP_025396217.1">
    <property type="nucleotide sequence ID" value="XM_025538933.1"/>
</dbReference>
<accession>A0A317VC93</accession>
<organism evidence="2 3">
    <name type="scientific">Aspergillus heteromorphus CBS 117.55</name>
    <dbReference type="NCBI Taxonomy" id="1448321"/>
    <lineage>
        <taxon>Eukaryota</taxon>
        <taxon>Fungi</taxon>
        <taxon>Dikarya</taxon>
        <taxon>Ascomycota</taxon>
        <taxon>Pezizomycotina</taxon>
        <taxon>Eurotiomycetes</taxon>
        <taxon>Eurotiomycetidae</taxon>
        <taxon>Eurotiales</taxon>
        <taxon>Aspergillaceae</taxon>
        <taxon>Aspergillus</taxon>
        <taxon>Aspergillus subgen. Circumdati</taxon>
    </lineage>
</organism>
<feature type="region of interest" description="Disordered" evidence="1">
    <location>
        <begin position="143"/>
        <end position="168"/>
    </location>
</feature>
<evidence type="ECO:0000313" key="3">
    <source>
        <dbReference type="Proteomes" id="UP000247233"/>
    </source>
</evidence>
<proteinExistence type="predicted"/>
<reference evidence="2 3" key="1">
    <citation type="submission" date="2016-12" db="EMBL/GenBank/DDBJ databases">
        <title>The genomes of Aspergillus section Nigri reveals drivers in fungal speciation.</title>
        <authorList>
            <consortium name="DOE Joint Genome Institute"/>
            <person name="Vesth T.C."/>
            <person name="Nybo J."/>
            <person name="Theobald S."/>
            <person name="Brandl J."/>
            <person name="Frisvad J.C."/>
            <person name="Nielsen K.F."/>
            <person name="Lyhne E.K."/>
            <person name="Kogle M.E."/>
            <person name="Kuo A."/>
            <person name="Riley R."/>
            <person name="Clum A."/>
            <person name="Nolan M."/>
            <person name="Lipzen A."/>
            <person name="Salamov A."/>
            <person name="Henrissat B."/>
            <person name="Wiebenga A."/>
            <person name="De Vries R.P."/>
            <person name="Grigoriev I.V."/>
            <person name="Mortensen U.H."/>
            <person name="Andersen M.R."/>
            <person name="Baker S.E."/>
        </authorList>
    </citation>
    <scope>NUCLEOTIDE SEQUENCE [LARGE SCALE GENOMIC DNA]</scope>
    <source>
        <strain evidence="2 3">CBS 117.55</strain>
    </source>
</reference>
<gene>
    <name evidence="2" type="ORF">BO70DRAFT_262672</name>
</gene>
<feature type="compositionally biased region" description="Acidic residues" evidence="1">
    <location>
        <begin position="19"/>
        <end position="53"/>
    </location>
</feature>
<keyword evidence="3" id="KW-1185">Reference proteome</keyword>
<dbReference type="Proteomes" id="UP000247233">
    <property type="component" value="Unassembled WGS sequence"/>
</dbReference>
<dbReference type="GeneID" id="37061170"/>